<sequence>TRALLRLDPTYPTMHEPVPTTMQQLVEINTLLANTASRLWDLSTTIQAQHKPTNTPHPGLSDCISSSLHLLDHTLNEKLLPARLALANIQNQSIRSIMSLPEEILSSIFVSAVYDPSDKKYPFPGRTDMKNQLCQIYRRVHSLLEVCTRWRSVGIACTRLWNIVPLSIAPDGSRRILSTELSLQRARGDNLYLVAFSPSSLHLFSKELEGHWHRLSNLNIWEDYSSPTVIRNLLDLVIKAGAAQSISKLSLVRSSGTWQNFDQQSQPSLHSQLARLEPQFSQILNCLTALRVSNVRMDWRRVKFSERLVELWISGVKLHGSSIITAFLNMLSSARRLRDLAIMSVDMTLEDEEIFPSSTVSLSELELLHLGSLSLNCLRVLLSAISPGAYYTTLDLREGTTYYGSTYDEFVEQDFALLKARKIDRLIVSSENAFPWNSPLGLRRLLESVPKATSLALCFYTFEAKLLKVLTSPEPSNDTVTPNATFPRLQTLEFFAFESPSPLGDLIEEFKILVRSHSTRKMVIECDVSTSDDDQQDEEDEFEDSEDELEDDVDEVEDEEYKLEDDELVKWLKVNIPEFYVCSCPFENGYPIGMPIWRLWDV</sequence>
<gene>
    <name evidence="2" type="ORF">RDB_LOCUS29235</name>
</gene>
<feature type="compositionally biased region" description="Acidic residues" evidence="1">
    <location>
        <begin position="530"/>
        <end position="560"/>
    </location>
</feature>
<evidence type="ECO:0008006" key="4">
    <source>
        <dbReference type="Google" id="ProtNLM"/>
    </source>
</evidence>
<reference evidence="2" key="1">
    <citation type="submission" date="2021-01" db="EMBL/GenBank/DDBJ databases">
        <authorList>
            <person name="Kaushik A."/>
        </authorList>
    </citation>
    <scope>NUCLEOTIDE SEQUENCE</scope>
    <source>
        <strain evidence="2">AG2-2IIIB</strain>
    </source>
</reference>
<protein>
    <recommendedName>
        <fullName evidence="4">F-box domain-containing protein</fullName>
    </recommendedName>
</protein>
<dbReference type="EMBL" id="CAJMWT010001224">
    <property type="protein sequence ID" value="CAE6388814.1"/>
    <property type="molecule type" value="Genomic_DNA"/>
</dbReference>
<proteinExistence type="predicted"/>
<accession>A0A8H2WIB2</accession>
<dbReference type="AlphaFoldDB" id="A0A8H2WIB2"/>
<evidence type="ECO:0000256" key="1">
    <source>
        <dbReference type="SAM" id="MobiDB-lite"/>
    </source>
</evidence>
<evidence type="ECO:0000313" key="3">
    <source>
        <dbReference type="Proteomes" id="UP000663843"/>
    </source>
</evidence>
<organism evidence="2 3">
    <name type="scientific">Rhizoctonia solani</name>
    <dbReference type="NCBI Taxonomy" id="456999"/>
    <lineage>
        <taxon>Eukaryota</taxon>
        <taxon>Fungi</taxon>
        <taxon>Dikarya</taxon>
        <taxon>Basidiomycota</taxon>
        <taxon>Agaricomycotina</taxon>
        <taxon>Agaricomycetes</taxon>
        <taxon>Cantharellales</taxon>
        <taxon>Ceratobasidiaceae</taxon>
        <taxon>Rhizoctonia</taxon>
    </lineage>
</organism>
<feature type="region of interest" description="Disordered" evidence="1">
    <location>
        <begin position="527"/>
        <end position="560"/>
    </location>
</feature>
<feature type="non-terminal residue" evidence="2">
    <location>
        <position position="1"/>
    </location>
</feature>
<dbReference type="Proteomes" id="UP000663843">
    <property type="component" value="Unassembled WGS sequence"/>
</dbReference>
<name>A0A8H2WIB2_9AGAM</name>
<evidence type="ECO:0000313" key="2">
    <source>
        <dbReference type="EMBL" id="CAE6388814.1"/>
    </source>
</evidence>
<comment type="caution">
    <text evidence="2">The sequence shown here is derived from an EMBL/GenBank/DDBJ whole genome shotgun (WGS) entry which is preliminary data.</text>
</comment>